<evidence type="ECO:0000259" key="1">
    <source>
        <dbReference type="Pfam" id="PF07045"/>
    </source>
</evidence>
<accession>A0A9D7K670</accession>
<dbReference type="Gene3D" id="3.30.70.100">
    <property type="match status" value="1"/>
</dbReference>
<dbReference type="AlphaFoldDB" id="A0A9D7K670"/>
<organism evidence="2 3">
    <name type="scientific">Candidatus Proximibacter danicus</name>
    <dbReference type="NCBI Taxonomy" id="2954365"/>
    <lineage>
        <taxon>Bacteria</taxon>
        <taxon>Pseudomonadati</taxon>
        <taxon>Pseudomonadota</taxon>
        <taxon>Betaproteobacteria</taxon>
        <taxon>Candidatus Proximibacter</taxon>
    </lineage>
</organism>
<dbReference type="InterPro" id="IPR010753">
    <property type="entry name" value="DUF1330"/>
</dbReference>
<dbReference type="PANTHER" id="PTHR41521">
    <property type="match status" value="1"/>
</dbReference>
<dbReference type="SUPFAM" id="SSF54909">
    <property type="entry name" value="Dimeric alpha+beta barrel"/>
    <property type="match status" value="1"/>
</dbReference>
<dbReference type="PANTHER" id="PTHR41521:SF4">
    <property type="entry name" value="BLR0684 PROTEIN"/>
    <property type="match status" value="1"/>
</dbReference>
<sequence>MSVPPSAYVIGHISIRDDARWAEYRDKVPATLEPWGAELLLRAKTAAVLGGSHHHTDVVIIRFPDLASVNGWFNSAAYQALIPLRSAAADVDLISFVG</sequence>
<evidence type="ECO:0000313" key="3">
    <source>
        <dbReference type="Proteomes" id="UP000886689"/>
    </source>
</evidence>
<comment type="caution">
    <text evidence="2">The sequence shown here is derived from an EMBL/GenBank/DDBJ whole genome shotgun (WGS) entry which is preliminary data.</text>
</comment>
<evidence type="ECO:0000313" key="2">
    <source>
        <dbReference type="EMBL" id="MBK8525302.1"/>
    </source>
</evidence>
<name>A0A9D7K670_9PROT</name>
<proteinExistence type="predicted"/>
<dbReference type="Pfam" id="PF07045">
    <property type="entry name" value="DUF1330"/>
    <property type="match status" value="1"/>
</dbReference>
<protein>
    <submittedName>
        <fullName evidence="2">DUF1330 domain-containing protein</fullName>
    </submittedName>
</protein>
<feature type="domain" description="DUF1330" evidence="1">
    <location>
        <begin position="6"/>
        <end position="94"/>
    </location>
</feature>
<gene>
    <name evidence="2" type="ORF">IPL58_15450</name>
</gene>
<reference evidence="2" key="1">
    <citation type="submission" date="2020-10" db="EMBL/GenBank/DDBJ databases">
        <title>Connecting structure to function with the recovery of over 1000 high-quality activated sludge metagenome-assembled genomes encoding full-length rRNA genes using long-read sequencing.</title>
        <authorList>
            <person name="Singleton C.M."/>
            <person name="Petriglieri F."/>
            <person name="Kristensen J.M."/>
            <person name="Kirkegaard R.H."/>
            <person name="Michaelsen T.Y."/>
            <person name="Andersen M.H."/>
            <person name="Karst S.M."/>
            <person name="Dueholm M.S."/>
            <person name="Nielsen P.H."/>
            <person name="Albertsen M."/>
        </authorList>
    </citation>
    <scope>NUCLEOTIDE SEQUENCE</scope>
    <source>
        <strain evidence="2">Hirt_18-Q3-R61-65_BATAC.395</strain>
    </source>
</reference>
<dbReference type="EMBL" id="JADJUC010000028">
    <property type="protein sequence ID" value="MBK8525302.1"/>
    <property type="molecule type" value="Genomic_DNA"/>
</dbReference>
<dbReference type="Proteomes" id="UP000886689">
    <property type="component" value="Unassembled WGS sequence"/>
</dbReference>
<dbReference type="InterPro" id="IPR011008">
    <property type="entry name" value="Dimeric_a/b-barrel"/>
</dbReference>